<feature type="region of interest" description="Disordered" evidence="2">
    <location>
        <begin position="204"/>
        <end position="245"/>
    </location>
</feature>
<comment type="caution">
    <text evidence="4">The sequence shown here is derived from an EMBL/GenBank/DDBJ whole genome shotgun (WGS) entry which is preliminary data.</text>
</comment>
<dbReference type="Gene3D" id="3.30.200.20">
    <property type="entry name" value="Phosphorylase Kinase, domain 1"/>
    <property type="match status" value="1"/>
</dbReference>
<dbReference type="SUPFAM" id="SSF56112">
    <property type="entry name" value="Protein kinase-like (PK-like)"/>
    <property type="match status" value="1"/>
</dbReference>
<organism evidence="4 5">
    <name type="scientific">Seminavis robusta</name>
    <dbReference type="NCBI Taxonomy" id="568900"/>
    <lineage>
        <taxon>Eukaryota</taxon>
        <taxon>Sar</taxon>
        <taxon>Stramenopiles</taxon>
        <taxon>Ochrophyta</taxon>
        <taxon>Bacillariophyta</taxon>
        <taxon>Bacillariophyceae</taxon>
        <taxon>Bacillariophycidae</taxon>
        <taxon>Naviculales</taxon>
        <taxon>Naviculaceae</taxon>
        <taxon>Seminavis</taxon>
    </lineage>
</organism>
<dbReference type="GO" id="GO:0004674">
    <property type="term" value="F:protein serine/threonine kinase activity"/>
    <property type="evidence" value="ECO:0007669"/>
    <property type="project" value="TreeGrafter"/>
</dbReference>
<dbReference type="InterPro" id="IPR017441">
    <property type="entry name" value="Protein_kinase_ATP_BS"/>
</dbReference>
<dbReference type="Gene3D" id="1.10.510.10">
    <property type="entry name" value="Transferase(Phosphotransferase) domain 1"/>
    <property type="match status" value="1"/>
</dbReference>
<evidence type="ECO:0000256" key="1">
    <source>
        <dbReference type="PROSITE-ProRule" id="PRU10141"/>
    </source>
</evidence>
<feature type="region of interest" description="Disordered" evidence="2">
    <location>
        <begin position="438"/>
        <end position="461"/>
    </location>
</feature>
<proteinExistence type="predicted"/>
<keyword evidence="4" id="KW-0808">Transferase</keyword>
<evidence type="ECO:0000313" key="4">
    <source>
        <dbReference type="EMBL" id="CAB9512216.1"/>
    </source>
</evidence>
<accession>A0A9N8HFH7</accession>
<dbReference type="AlphaFoldDB" id="A0A9N8HFH7"/>
<feature type="binding site" evidence="1">
    <location>
        <position position="47"/>
    </location>
    <ligand>
        <name>ATP</name>
        <dbReference type="ChEBI" id="CHEBI:30616"/>
    </ligand>
</feature>
<dbReference type="GO" id="GO:0005524">
    <property type="term" value="F:ATP binding"/>
    <property type="evidence" value="ECO:0007669"/>
    <property type="project" value="UniProtKB-UniRule"/>
</dbReference>
<dbReference type="Pfam" id="PF00069">
    <property type="entry name" value="Pkinase"/>
    <property type="match status" value="1"/>
</dbReference>
<dbReference type="GO" id="GO:0044773">
    <property type="term" value="P:mitotic DNA damage checkpoint signaling"/>
    <property type="evidence" value="ECO:0007669"/>
    <property type="project" value="TreeGrafter"/>
</dbReference>
<keyword evidence="1" id="KW-0547">Nucleotide-binding</keyword>
<dbReference type="PANTHER" id="PTHR44167">
    <property type="entry name" value="OVARIAN-SPECIFIC SERINE/THREONINE-PROTEIN KINASE LOK-RELATED"/>
    <property type="match status" value="1"/>
</dbReference>
<protein>
    <submittedName>
        <fullName evidence="4">IPL1-related protein kinase 2</fullName>
    </submittedName>
</protein>
<keyword evidence="5" id="KW-1185">Reference proteome</keyword>
<dbReference type="CDD" id="cd00180">
    <property type="entry name" value="PKc"/>
    <property type="match status" value="1"/>
</dbReference>
<evidence type="ECO:0000313" key="5">
    <source>
        <dbReference type="Proteomes" id="UP001153069"/>
    </source>
</evidence>
<dbReference type="SMART" id="SM00220">
    <property type="entry name" value="S_TKc"/>
    <property type="match status" value="1"/>
</dbReference>
<dbReference type="PROSITE" id="PS00107">
    <property type="entry name" value="PROTEIN_KINASE_ATP"/>
    <property type="match status" value="1"/>
</dbReference>
<name>A0A9N8HFH7_9STRA</name>
<gene>
    <name evidence="4" type="ORF">SEMRO_524_G160020.1</name>
</gene>
<dbReference type="Proteomes" id="UP001153069">
    <property type="component" value="Unassembled WGS sequence"/>
</dbReference>
<dbReference type="InterPro" id="IPR011009">
    <property type="entry name" value="Kinase-like_dom_sf"/>
</dbReference>
<feature type="domain" description="Protein kinase" evidence="3">
    <location>
        <begin position="17"/>
        <end position="411"/>
    </location>
</feature>
<evidence type="ECO:0000259" key="3">
    <source>
        <dbReference type="PROSITE" id="PS50011"/>
    </source>
</evidence>
<dbReference type="OrthoDB" id="5979581at2759"/>
<dbReference type="PROSITE" id="PS50011">
    <property type="entry name" value="PROTEIN_KINASE_DOM"/>
    <property type="match status" value="1"/>
</dbReference>
<keyword evidence="4" id="KW-0418">Kinase</keyword>
<sequence>MTTAVPPQWPPAVAEAYEPLGQLGKGGFASVLLARRKTDHNDLVAMKVVGSPDATKQEHAYAHREIEILKELQHPHIMKVMGFWETPHSQCAAVMALSYSRGPTLQQLIDHGGALASHTFGRVVMAQLVDALAYCHSRAVVHRDVKPDNAIITGATLQQDEIWDHTAAPAQAIEDWQTLGQKWHLTLIDFGFARALSPGDLEKEAVTMKSPNDQQLVETDGTIDGSSSSRRSSSNGKRVQRRDLDKSISHAFKRTMSSLGNRMYAAPEIVNGVHSRHSIVGLNLSGHSKAGSDLGFDITKTLGQHVSNYGMLADAFSLGNTIKYSMTGVPPNENITEYINQQNHPLILLCQFVAKHVCGNADNSSTSSTRRIQYRKWHQLPPELATLIRGTTHPSVAQRMSVRAVRRDVYVADVLQKETLAPQEIQFLKCALKEQQQQRNDSTTKQEEPTSVVEPSPPMKAAAIIAEEPDFDIGLEL</sequence>
<dbReference type="PANTHER" id="PTHR44167:SF30">
    <property type="entry name" value="PHOSPHORYLASE KINASE"/>
    <property type="match status" value="1"/>
</dbReference>
<dbReference type="InterPro" id="IPR000719">
    <property type="entry name" value="Prot_kinase_dom"/>
</dbReference>
<evidence type="ECO:0000256" key="2">
    <source>
        <dbReference type="SAM" id="MobiDB-lite"/>
    </source>
</evidence>
<keyword evidence="1" id="KW-0067">ATP-binding</keyword>
<reference evidence="4" key="1">
    <citation type="submission" date="2020-06" db="EMBL/GenBank/DDBJ databases">
        <authorList>
            <consortium name="Plant Systems Biology data submission"/>
        </authorList>
    </citation>
    <scope>NUCLEOTIDE SEQUENCE</scope>
    <source>
        <strain evidence="4">D6</strain>
    </source>
</reference>
<dbReference type="EMBL" id="CAICTM010000523">
    <property type="protein sequence ID" value="CAB9512216.1"/>
    <property type="molecule type" value="Genomic_DNA"/>
</dbReference>
<dbReference type="GO" id="GO:0005634">
    <property type="term" value="C:nucleus"/>
    <property type="evidence" value="ECO:0007669"/>
    <property type="project" value="TreeGrafter"/>
</dbReference>